<dbReference type="PRINTS" id="PR00344">
    <property type="entry name" value="BCTRLSENSOR"/>
</dbReference>
<dbReference type="Pfam" id="PF02518">
    <property type="entry name" value="HATPase_c"/>
    <property type="match status" value="1"/>
</dbReference>
<dbReference type="InterPro" id="IPR003594">
    <property type="entry name" value="HATPase_dom"/>
</dbReference>
<name>A0A1G6RMD3_9BACT</name>
<dbReference type="STRING" id="1640674.SAMN05216323_107613"/>
<dbReference type="InterPro" id="IPR036890">
    <property type="entry name" value="HATPase_C_sf"/>
</dbReference>
<feature type="domain" description="Histidine kinase" evidence="6">
    <location>
        <begin position="1"/>
        <end position="100"/>
    </location>
</feature>
<dbReference type="PANTHER" id="PTHR43711">
    <property type="entry name" value="TWO-COMPONENT HISTIDINE KINASE"/>
    <property type="match status" value="1"/>
</dbReference>
<dbReference type="GO" id="GO:0000160">
    <property type="term" value="P:phosphorelay signal transduction system"/>
    <property type="evidence" value="ECO:0007669"/>
    <property type="project" value="UniProtKB-KW"/>
</dbReference>
<evidence type="ECO:0000313" key="7">
    <source>
        <dbReference type="EMBL" id="SDD05117.1"/>
    </source>
</evidence>
<organism evidence="7 8">
    <name type="scientific">Williamwhitmania taraxaci</name>
    <dbReference type="NCBI Taxonomy" id="1640674"/>
    <lineage>
        <taxon>Bacteria</taxon>
        <taxon>Pseudomonadati</taxon>
        <taxon>Bacteroidota</taxon>
        <taxon>Bacteroidia</taxon>
        <taxon>Bacteroidales</taxon>
        <taxon>Williamwhitmaniaceae</taxon>
        <taxon>Williamwhitmania</taxon>
    </lineage>
</organism>
<evidence type="ECO:0000256" key="1">
    <source>
        <dbReference type="ARBA" id="ARBA00000085"/>
    </source>
</evidence>
<dbReference type="PROSITE" id="PS50109">
    <property type="entry name" value="HIS_KIN"/>
    <property type="match status" value="1"/>
</dbReference>
<evidence type="ECO:0000259" key="6">
    <source>
        <dbReference type="PROSITE" id="PS50109"/>
    </source>
</evidence>
<dbReference type="PANTHER" id="PTHR43711:SF1">
    <property type="entry name" value="HISTIDINE KINASE 1"/>
    <property type="match status" value="1"/>
</dbReference>
<keyword evidence="8" id="KW-1185">Reference proteome</keyword>
<evidence type="ECO:0000256" key="4">
    <source>
        <dbReference type="ARBA" id="ARBA00022777"/>
    </source>
</evidence>
<comment type="catalytic activity">
    <reaction evidence="1">
        <text>ATP + protein L-histidine = ADP + protein N-phospho-L-histidine.</text>
        <dbReference type="EC" id="2.7.13.3"/>
    </reaction>
</comment>
<evidence type="ECO:0000256" key="5">
    <source>
        <dbReference type="ARBA" id="ARBA00023012"/>
    </source>
</evidence>
<dbReference type="Proteomes" id="UP000199452">
    <property type="component" value="Unassembled WGS sequence"/>
</dbReference>
<dbReference type="EC" id="2.7.13.3" evidence="2"/>
<keyword evidence="3" id="KW-0808">Transferase</keyword>
<proteinExistence type="predicted"/>
<dbReference type="AlphaFoldDB" id="A0A1G6RMD3"/>
<dbReference type="GO" id="GO:0004673">
    <property type="term" value="F:protein histidine kinase activity"/>
    <property type="evidence" value="ECO:0007669"/>
    <property type="project" value="UniProtKB-EC"/>
</dbReference>
<dbReference type="Gene3D" id="3.30.565.10">
    <property type="entry name" value="Histidine kinase-like ATPase, C-terminal domain"/>
    <property type="match status" value="1"/>
</dbReference>
<dbReference type="InterPro" id="IPR011006">
    <property type="entry name" value="CheY-like_superfamily"/>
</dbReference>
<gene>
    <name evidence="7" type="ORF">SAMN05216323_107613</name>
</gene>
<dbReference type="InterPro" id="IPR005467">
    <property type="entry name" value="His_kinase_dom"/>
</dbReference>
<dbReference type="SMART" id="SM00387">
    <property type="entry name" value="HATPase_c"/>
    <property type="match status" value="1"/>
</dbReference>
<reference evidence="7 8" key="1">
    <citation type="submission" date="2016-09" db="EMBL/GenBank/DDBJ databases">
        <authorList>
            <person name="Capua I."/>
            <person name="De Benedictis P."/>
            <person name="Joannis T."/>
            <person name="Lombin L.H."/>
            <person name="Cattoli G."/>
        </authorList>
    </citation>
    <scope>NUCLEOTIDE SEQUENCE [LARGE SCALE GENOMIC DNA]</scope>
    <source>
        <strain evidence="7 8">A7P-90m</strain>
    </source>
</reference>
<dbReference type="InterPro" id="IPR004358">
    <property type="entry name" value="Sig_transdc_His_kin-like_C"/>
</dbReference>
<dbReference type="SUPFAM" id="SSF52172">
    <property type="entry name" value="CheY-like"/>
    <property type="match status" value="1"/>
</dbReference>
<dbReference type="SUPFAM" id="SSF55874">
    <property type="entry name" value="ATPase domain of HSP90 chaperone/DNA topoisomerase II/histidine kinase"/>
    <property type="match status" value="1"/>
</dbReference>
<protein>
    <recommendedName>
        <fullName evidence="2">histidine kinase</fullName>
        <ecNumber evidence="2">2.7.13.3</ecNumber>
    </recommendedName>
</protein>
<evidence type="ECO:0000256" key="2">
    <source>
        <dbReference type="ARBA" id="ARBA00012438"/>
    </source>
</evidence>
<keyword evidence="5" id="KW-0902">Two-component regulatory system</keyword>
<accession>A0A1G6RMD3</accession>
<keyword evidence="4" id="KW-0418">Kinase</keyword>
<evidence type="ECO:0000256" key="3">
    <source>
        <dbReference type="ARBA" id="ARBA00022679"/>
    </source>
</evidence>
<evidence type="ECO:0000313" key="8">
    <source>
        <dbReference type="Proteomes" id="UP000199452"/>
    </source>
</evidence>
<dbReference type="InterPro" id="IPR050736">
    <property type="entry name" value="Sensor_HK_Regulatory"/>
</dbReference>
<sequence length="236" mass="26215">MIGNSLKFTPDGYVEWGYTKEEGYLQFYVRDTGIGIETALHHRIFDRFSQDGQSLPNKGGGVGLGLAICKALVEMFGGKIWLSSEVNGGTTFYFTIPIEYKADKIGTENVGILPNWSGKLILIVDKHPASATELLHLIKPTLAVITIAKTLKEAIRNCFPANHYNTILFNVDDFDLDSPGFDEFLIRCAGKTPMIAYGRSLDEEAFAILQAKGFVFWLKSPVESELLVAAIRRFIN</sequence>
<dbReference type="EMBL" id="FMYP01000076">
    <property type="protein sequence ID" value="SDD05117.1"/>
    <property type="molecule type" value="Genomic_DNA"/>
</dbReference>